<feature type="compositionally biased region" description="Polar residues" evidence="2">
    <location>
        <begin position="574"/>
        <end position="599"/>
    </location>
</feature>
<dbReference type="EMBL" id="LCJB01000020">
    <property type="protein sequence ID" value="KKT70854.1"/>
    <property type="molecule type" value="Genomic_DNA"/>
</dbReference>
<gene>
    <name evidence="3" type="ORF">UW63_C0020G0002</name>
</gene>
<evidence type="ECO:0000313" key="4">
    <source>
        <dbReference type="Proteomes" id="UP000034154"/>
    </source>
</evidence>
<sequence length="834" mass="92007">MLDGGSSSEFLRKAEAAVKADSVNFSAYKRLYQDDDLETLQGVLREIAFSLKEITDKKSSRWQEQKQLQILAEEVMQEKEKNKQEVLEKLYRHKTKTELENLRDELRRQLPDLLSKSQRLFLSDEKKDRAGVVFRLKQTELAAVDALITKLEIPVPEQSEVKNISATAVAEAGGGIKAPAVENFDQPVSSDSEFEKKLAAKLVKNRVKLTASEFGSKSTIILPEVDDQRTAFVSGVKDEVTTHSPEFQTGTQAASPAEIAVTAVAGGEDGVAVIDTATAAAAEAQVEAQKFPWKKIKIEAGKEQSGIFVINKQIKNLKPGGVLEFGTLSDGNSLKLERMANGKYRLVGIENWISKNKGEVSDLVFDQEENNTRSFKLSWSNGEYRNIHEWHQLKKGENTTTNVSTVAEAPGTPVVSEPVQNQAVVEQSVEPGGQGEQHGKSEAMADKLGIGALVREVTALKKENPDSPRLAELLEKGDEHFERFVSLSKDDIEKRIGPEKTDKKLNVEHATLLRKREEVAGQDGKEFKLFEIQAAIEAIAQILDERVERRRLRIEAAEAAVESTAAQTVEPASEPSTAVSENVVTSEPAQESGAVSNPETPAVVEAAQSPEDQWADFEQKVAVAKKKYAKKSLRALDKELERLKKLEENLSPQSDKEALLLNSAAQEAIGRLKVEKEEQAALAQEQSTEASGQDLEAEAAVSDKAIEAPEDNVDIETSLGEAGKIARQFFETGLAQATNEEGRARFEAYLEKVRQGDVISSIEFLGLDGQTKEADSIFEFFTYLANSKNSKGLKKQLKNQPEIIARINLQIEQAKKFLKALEKQARAEQSNEDE</sequence>
<accession>A0A0G1MFX8</accession>
<evidence type="ECO:0000313" key="3">
    <source>
        <dbReference type="EMBL" id="KKT70854.1"/>
    </source>
</evidence>
<evidence type="ECO:0000256" key="1">
    <source>
        <dbReference type="SAM" id="Coils"/>
    </source>
</evidence>
<comment type="caution">
    <text evidence="3">The sequence shown here is derived from an EMBL/GenBank/DDBJ whole genome shotgun (WGS) entry which is preliminary data.</text>
</comment>
<feature type="region of interest" description="Disordered" evidence="2">
    <location>
        <begin position="564"/>
        <end position="600"/>
    </location>
</feature>
<name>A0A0G1MFX8_9BACT</name>
<organism evidence="3 4">
    <name type="scientific">Candidatus Uhrbacteria bacterium GW2011_GWF2_44_350</name>
    <dbReference type="NCBI Taxonomy" id="1619000"/>
    <lineage>
        <taxon>Bacteria</taxon>
        <taxon>Candidatus Uhriibacteriota</taxon>
    </lineage>
</organism>
<evidence type="ECO:0000256" key="2">
    <source>
        <dbReference type="SAM" id="MobiDB-lite"/>
    </source>
</evidence>
<feature type="coiled-coil region" evidence="1">
    <location>
        <begin position="65"/>
        <end position="116"/>
    </location>
</feature>
<feature type="coiled-coil region" evidence="1">
    <location>
        <begin position="804"/>
        <end position="831"/>
    </location>
</feature>
<dbReference type="Proteomes" id="UP000034154">
    <property type="component" value="Unassembled WGS sequence"/>
</dbReference>
<dbReference type="AlphaFoldDB" id="A0A0G1MFX8"/>
<reference evidence="3 4" key="1">
    <citation type="journal article" date="2015" name="Nature">
        <title>rRNA introns, odd ribosomes, and small enigmatic genomes across a large radiation of phyla.</title>
        <authorList>
            <person name="Brown C.T."/>
            <person name="Hug L.A."/>
            <person name="Thomas B.C."/>
            <person name="Sharon I."/>
            <person name="Castelle C.J."/>
            <person name="Singh A."/>
            <person name="Wilkins M.J."/>
            <person name="Williams K.H."/>
            <person name="Banfield J.F."/>
        </authorList>
    </citation>
    <scope>NUCLEOTIDE SEQUENCE [LARGE SCALE GENOMIC DNA]</scope>
</reference>
<protein>
    <submittedName>
        <fullName evidence="3">Uncharacterized protein</fullName>
    </submittedName>
</protein>
<proteinExistence type="predicted"/>
<keyword evidence="1" id="KW-0175">Coiled coil</keyword>